<organism evidence="4 5">
    <name type="scientific">Sphaerochaeta associata</name>
    <dbReference type="NCBI Taxonomy" id="1129264"/>
    <lineage>
        <taxon>Bacteria</taxon>
        <taxon>Pseudomonadati</taxon>
        <taxon>Spirochaetota</taxon>
        <taxon>Spirochaetia</taxon>
        <taxon>Spirochaetales</taxon>
        <taxon>Sphaerochaetaceae</taxon>
        <taxon>Sphaerochaeta</taxon>
    </lineage>
</organism>
<proteinExistence type="inferred from homology"/>
<protein>
    <submittedName>
        <fullName evidence="4">Extracellular solute-binding protein</fullName>
    </submittedName>
</protein>
<dbReference type="Pfam" id="PF13416">
    <property type="entry name" value="SBP_bac_8"/>
    <property type="match status" value="1"/>
</dbReference>
<feature type="signal peptide" evidence="3">
    <location>
        <begin position="1"/>
        <end position="20"/>
    </location>
</feature>
<dbReference type="PANTHER" id="PTHR43649">
    <property type="entry name" value="ARABINOSE-BINDING PROTEIN-RELATED"/>
    <property type="match status" value="1"/>
</dbReference>
<reference evidence="5" key="1">
    <citation type="journal article" date="2024" name="J Bioinform Genom">
        <title>Complete genome sequence of the type strain bacterium Sphaerochaeta associata GLS2t (VKM B-2742)t.</title>
        <authorList>
            <person name="Troshina O.Y."/>
            <person name="Tepeeva A.N."/>
            <person name="Arzamasceva V.O."/>
            <person name="Whitman W.B."/>
            <person name="Varghese N."/>
            <person name="Shapiro N."/>
            <person name="Woyke T."/>
            <person name="Kripides N.C."/>
            <person name="Vasilenko O.V."/>
        </authorList>
    </citation>
    <scope>NUCLEOTIDE SEQUENCE [LARGE SCALE GENOMIC DNA]</scope>
    <source>
        <strain evidence="5">GLS2T</strain>
    </source>
</reference>
<dbReference type="InterPro" id="IPR006059">
    <property type="entry name" value="SBP"/>
</dbReference>
<dbReference type="EMBL" id="CP094929">
    <property type="protein sequence ID" value="UOM51224.1"/>
    <property type="molecule type" value="Genomic_DNA"/>
</dbReference>
<dbReference type="Gene3D" id="3.40.190.10">
    <property type="entry name" value="Periplasmic binding protein-like II"/>
    <property type="match status" value="2"/>
</dbReference>
<dbReference type="PANTHER" id="PTHR43649:SF17">
    <property type="entry name" value="ABC TRANSPORTER SOLUTE BINDING PROTEIN-SUGAR TRANSPORT"/>
    <property type="match status" value="1"/>
</dbReference>
<dbReference type="Proteomes" id="UP000829708">
    <property type="component" value="Chromosome"/>
</dbReference>
<comment type="subcellular location">
    <subcellularLocation>
        <location evidence="1">Periplasm</location>
    </subcellularLocation>
</comment>
<name>A0ABY4DB08_9SPIR</name>
<evidence type="ECO:0000256" key="2">
    <source>
        <dbReference type="ARBA" id="ARBA00008520"/>
    </source>
</evidence>
<dbReference type="SUPFAM" id="SSF53850">
    <property type="entry name" value="Periplasmic binding protein-like II"/>
    <property type="match status" value="1"/>
</dbReference>
<keyword evidence="3" id="KW-0732">Signal</keyword>
<dbReference type="InterPro" id="IPR050490">
    <property type="entry name" value="Bact_solute-bd_prot1"/>
</dbReference>
<evidence type="ECO:0000256" key="1">
    <source>
        <dbReference type="ARBA" id="ARBA00004418"/>
    </source>
</evidence>
<sequence>MRRVGIVCMCLLCIATGVFAQGSKESAGQTTAAAIAVNRTGMPITNEVTTFELAAKSRHNKNFANLEFFQNLEKETNIHIEWNMSSEDGWREKKGLIFAGDLPDAFYGQGILTDIDVIKYASQGLLIPLEDLIDEYAPNVKKLLENESYRKLLTAPDGHIYALPSLTELSPVTHDKLFINKTWLDKLGLGIPTTLAEFEAVLTAFKNNDMNGNGRTDDEIPFSFLYNRKENGLFSLFGSFGQLDRLNHLIVKENKVIYTAVTEPYKQAIQYFNELYKKGLIDKEGFTHDFNVYIAKVKSPEKIVGSFVGWSLSSAAGANKPDYVALAPLKGADGKQIWNTYTSYINAKGSFAITNDCKNPEALMRWVDLHFVPETALQIDQGLLGRTLTINAEGRYDYLPIPAGKSFTEMIHDYSPGVNSLGAVTMEIASKLNLNANLQERVELDAFFAPYNVPADQVYPEVYFTVDEVEQIAVLETDITAYVAQNYANWIVNGGIERDWDGYLKRLQQMGLDRYLKIYADAYQRYLSL</sequence>
<dbReference type="RefSeq" id="WP_244772597.1">
    <property type="nucleotide sequence ID" value="NZ_CP094929.1"/>
</dbReference>
<feature type="chain" id="PRO_5045896561" evidence="3">
    <location>
        <begin position="21"/>
        <end position="529"/>
    </location>
</feature>
<keyword evidence="5" id="KW-1185">Reference proteome</keyword>
<accession>A0ABY4DB08</accession>
<gene>
    <name evidence="4" type="ORF">MUG09_00355</name>
</gene>
<comment type="similarity">
    <text evidence="2">Belongs to the bacterial solute-binding protein 1 family.</text>
</comment>
<evidence type="ECO:0000256" key="3">
    <source>
        <dbReference type="SAM" id="SignalP"/>
    </source>
</evidence>
<evidence type="ECO:0000313" key="4">
    <source>
        <dbReference type="EMBL" id="UOM51224.1"/>
    </source>
</evidence>
<evidence type="ECO:0000313" key="5">
    <source>
        <dbReference type="Proteomes" id="UP000829708"/>
    </source>
</evidence>